<dbReference type="InterPro" id="IPR051122">
    <property type="entry name" value="SDR_DHRS6-like"/>
</dbReference>
<dbReference type="GO" id="GO:0016491">
    <property type="term" value="F:oxidoreductase activity"/>
    <property type="evidence" value="ECO:0007669"/>
    <property type="project" value="UniProtKB-KW"/>
</dbReference>
<dbReference type="PANTHER" id="PTHR43477">
    <property type="entry name" value="DIHYDROANTICAPSIN 7-DEHYDROGENASE"/>
    <property type="match status" value="1"/>
</dbReference>
<dbReference type="CDD" id="cd05233">
    <property type="entry name" value="SDR_c"/>
    <property type="match status" value="1"/>
</dbReference>
<dbReference type="OrthoDB" id="154414at2"/>
<dbReference type="Gene3D" id="3.40.50.720">
    <property type="entry name" value="NAD(P)-binding Rossmann-like Domain"/>
    <property type="match status" value="1"/>
</dbReference>
<dbReference type="NCBIfam" id="NF009383">
    <property type="entry name" value="PRK12742.1"/>
    <property type="match status" value="1"/>
</dbReference>
<evidence type="ECO:0000256" key="1">
    <source>
        <dbReference type="ARBA" id="ARBA00006484"/>
    </source>
</evidence>
<dbReference type="Proteomes" id="UP000032068">
    <property type="component" value="Unassembled WGS sequence"/>
</dbReference>
<keyword evidence="2" id="KW-0560">Oxidoreductase</keyword>
<dbReference type="Pfam" id="PF13561">
    <property type="entry name" value="adh_short_C2"/>
    <property type="match status" value="1"/>
</dbReference>
<evidence type="ECO:0000313" key="3">
    <source>
        <dbReference type="EMBL" id="KIQ04292.1"/>
    </source>
</evidence>
<reference evidence="3 4" key="1">
    <citation type="submission" date="2014-12" db="EMBL/GenBank/DDBJ databases">
        <title>16Stimator: statistical estimation of ribosomal gene copy numbers from draft genome assemblies.</title>
        <authorList>
            <person name="Perisin M.A."/>
            <person name="Vetter M."/>
            <person name="Gilbert J.A."/>
            <person name="Bergelson J."/>
        </authorList>
    </citation>
    <scope>NUCLEOTIDE SEQUENCE [LARGE SCALE GENOMIC DNA]</scope>
    <source>
        <strain evidence="3 4">MEJ086</strain>
    </source>
</reference>
<protein>
    <submittedName>
        <fullName evidence="3">Oxidoreductase</fullName>
    </submittedName>
</protein>
<dbReference type="PROSITE" id="PS00061">
    <property type="entry name" value="ADH_SHORT"/>
    <property type="match status" value="1"/>
</dbReference>
<proteinExistence type="inferred from homology"/>
<dbReference type="PANTHER" id="PTHR43477:SF1">
    <property type="entry name" value="DIHYDROANTICAPSIN 7-DEHYDROGENASE"/>
    <property type="match status" value="1"/>
</dbReference>
<comment type="caution">
    <text evidence="3">The sequence shown here is derived from an EMBL/GenBank/DDBJ whole genome shotgun (WGS) entry which is preliminary data.</text>
</comment>
<comment type="similarity">
    <text evidence="1">Belongs to the short-chain dehydrogenases/reductases (SDR) family.</text>
</comment>
<dbReference type="EMBL" id="JXQW01000008">
    <property type="protein sequence ID" value="KIQ04292.1"/>
    <property type="molecule type" value="Genomic_DNA"/>
</dbReference>
<dbReference type="PRINTS" id="PR00080">
    <property type="entry name" value="SDRFAMILY"/>
</dbReference>
<dbReference type="AlphaFoldDB" id="A0A0D0L0F3"/>
<accession>A0A0D0L0F3</accession>
<sequence>MSHSDRKSVLVLGGSRGIGAAIVRRFASDGAQVTFTYANSAAPARQLAEETSSRAVQVDSADRAALTTLIDSLGAIDVLVVNAGVFVAGDPLGLDADSIDQLFTININAPYHAAVSAARQMPAGGRIILIGSNIADRAAMPGMAAYGASKAALSGMVKGLARDFGARGITVNVVQPGPTDTEMNPADGPLNELMHSFMAIKRHARSDEIASMVAWLAGAEAGLVTGTALTIDGGFSA</sequence>
<dbReference type="SUPFAM" id="SSF51735">
    <property type="entry name" value="NAD(P)-binding Rossmann-fold domains"/>
    <property type="match status" value="1"/>
</dbReference>
<evidence type="ECO:0000256" key="2">
    <source>
        <dbReference type="ARBA" id="ARBA00023002"/>
    </source>
</evidence>
<gene>
    <name evidence="3" type="ORF">RU08_04925</name>
</gene>
<dbReference type="InterPro" id="IPR002347">
    <property type="entry name" value="SDR_fam"/>
</dbReference>
<dbReference type="RefSeq" id="WP_042552699.1">
    <property type="nucleotide sequence ID" value="NZ_JXQW01000008.1"/>
</dbReference>
<dbReference type="PRINTS" id="PR00081">
    <property type="entry name" value="GDHRDH"/>
</dbReference>
<dbReference type="FunFam" id="3.40.50.720:FF:000084">
    <property type="entry name" value="Short-chain dehydrogenase reductase"/>
    <property type="match status" value="1"/>
</dbReference>
<organism evidence="3 4">
    <name type="scientific">Pseudomonas fulva</name>
    <dbReference type="NCBI Taxonomy" id="47880"/>
    <lineage>
        <taxon>Bacteria</taxon>
        <taxon>Pseudomonadati</taxon>
        <taxon>Pseudomonadota</taxon>
        <taxon>Gammaproteobacteria</taxon>
        <taxon>Pseudomonadales</taxon>
        <taxon>Pseudomonadaceae</taxon>
        <taxon>Pseudomonas</taxon>
    </lineage>
</organism>
<evidence type="ECO:0000313" key="4">
    <source>
        <dbReference type="Proteomes" id="UP000032068"/>
    </source>
</evidence>
<dbReference type="InterPro" id="IPR020904">
    <property type="entry name" value="Sc_DH/Rdtase_CS"/>
</dbReference>
<dbReference type="InterPro" id="IPR036291">
    <property type="entry name" value="NAD(P)-bd_dom_sf"/>
</dbReference>
<name>A0A0D0L0F3_9PSED</name>